<sequence>MRSGLHILIGHHSGTKLWQRSYSYVRADKTSFEDPPEESFRVLWNSDIVPHPNTIGPLDTFWKDLPKVVVLSQQTWGSFDHQRISRQRKRIAKVDWAQDVPCVTTTGKRIKLPVMGNIPKYLVNRRGEASTIRGSVVSGNASRKDVPCVTTTGKRIKLPLMGNIPKVYPSYNEILRTQLGGERFSSMSASEGEDAEPAEEVAADGEDIEVTDPLVEKTDVPTADASMEGLTESAPGVSLSKKKKKKKKNKSFRKAMVDFEGGKDLAETDQVKGDRSTNKADGPDDLTERDPAGSFGVKRKEPTGGSFPCPSEGKCKRSCDRSPPSLKEIALPASRLLPWGGSSPPSDRFLSVSSERWTFCHDKDASVVNNPDACSELVRRIQGGTHLMPVVPELAFPNGFIKSAQADMEAIVRKNQLILDYEQALRRMASDLSKAEAEIETKDAEIEKSKRDALSKSKEMIAERTQSEEDAGSREKTCIRDAAMDHFDKFRRYMADRDRREEKLLLHSQAFGTLEAMDMLEDWGMRSRISLSPLSPVLSRSKHLVASSGRNSFDRAKTTVSEGRAAKLSEGTKSAGATGAAVSDSVAEDQSP</sequence>
<feature type="compositionally biased region" description="Basic residues" evidence="1">
    <location>
        <begin position="240"/>
        <end position="253"/>
    </location>
</feature>
<organism evidence="2 3">
    <name type="scientific">Brassica cretica</name>
    <name type="common">Mustard</name>
    <dbReference type="NCBI Taxonomy" id="69181"/>
    <lineage>
        <taxon>Eukaryota</taxon>
        <taxon>Viridiplantae</taxon>
        <taxon>Streptophyta</taxon>
        <taxon>Embryophyta</taxon>
        <taxon>Tracheophyta</taxon>
        <taxon>Spermatophyta</taxon>
        <taxon>Magnoliopsida</taxon>
        <taxon>eudicotyledons</taxon>
        <taxon>Gunneridae</taxon>
        <taxon>Pentapetalae</taxon>
        <taxon>rosids</taxon>
        <taxon>malvids</taxon>
        <taxon>Brassicales</taxon>
        <taxon>Brassicaceae</taxon>
        <taxon>Brassiceae</taxon>
        <taxon>Brassica</taxon>
    </lineage>
</organism>
<evidence type="ECO:0000256" key="1">
    <source>
        <dbReference type="SAM" id="MobiDB-lite"/>
    </source>
</evidence>
<name>A0ABQ7AH43_BRACR</name>
<keyword evidence="3" id="KW-1185">Reference proteome</keyword>
<feature type="compositionally biased region" description="Acidic residues" evidence="1">
    <location>
        <begin position="191"/>
        <end position="210"/>
    </location>
</feature>
<reference evidence="2 3" key="1">
    <citation type="journal article" date="2020" name="BMC Genomics">
        <title>Intraspecific diversification of the crop wild relative Brassica cretica Lam. using demographic model selection.</title>
        <authorList>
            <person name="Kioukis A."/>
            <person name="Michalopoulou V.A."/>
            <person name="Briers L."/>
            <person name="Pirintsos S."/>
            <person name="Studholme D.J."/>
            <person name="Pavlidis P."/>
            <person name="Sarris P.F."/>
        </authorList>
    </citation>
    <scope>NUCLEOTIDE SEQUENCE [LARGE SCALE GENOMIC DNA]</scope>
    <source>
        <strain evidence="3">cv. PFS-1207/04</strain>
    </source>
</reference>
<gene>
    <name evidence="2" type="ORF">DY000_02052671</name>
</gene>
<comment type="caution">
    <text evidence="2">The sequence shown here is derived from an EMBL/GenBank/DDBJ whole genome shotgun (WGS) entry which is preliminary data.</text>
</comment>
<feature type="region of interest" description="Disordered" evidence="1">
    <location>
        <begin position="185"/>
        <end position="322"/>
    </location>
</feature>
<dbReference type="EMBL" id="QGKV02002055">
    <property type="protein sequence ID" value="KAF3497051.1"/>
    <property type="molecule type" value="Genomic_DNA"/>
</dbReference>
<protein>
    <submittedName>
        <fullName evidence="2">Uncharacterized protein</fullName>
    </submittedName>
</protein>
<evidence type="ECO:0000313" key="2">
    <source>
        <dbReference type="EMBL" id="KAF3497051.1"/>
    </source>
</evidence>
<feature type="region of interest" description="Disordered" evidence="1">
    <location>
        <begin position="545"/>
        <end position="592"/>
    </location>
</feature>
<dbReference type="Proteomes" id="UP000266723">
    <property type="component" value="Unassembled WGS sequence"/>
</dbReference>
<accession>A0ABQ7AH43</accession>
<proteinExistence type="predicted"/>
<evidence type="ECO:0000313" key="3">
    <source>
        <dbReference type="Proteomes" id="UP000266723"/>
    </source>
</evidence>
<feature type="region of interest" description="Disordered" evidence="1">
    <location>
        <begin position="448"/>
        <end position="474"/>
    </location>
</feature>
<feature type="compositionally biased region" description="Basic and acidic residues" evidence="1">
    <location>
        <begin position="255"/>
        <end position="291"/>
    </location>
</feature>